<evidence type="ECO:0000313" key="5">
    <source>
        <dbReference type="Proteomes" id="UP001597301"/>
    </source>
</evidence>
<feature type="domain" description="Mannosyl-glycoprotein endo-beta-N-acetylglucosamidase-like" evidence="2">
    <location>
        <begin position="1050"/>
        <end position="1217"/>
    </location>
</feature>
<protein>
    <submittedName>
        <fullName evidence="4">SH3 domain-containing protein</fullName>
    </submittedName>
</protein>
<feature type="domain" description="SH3b" evidence="3">
    <location>
        <begin position="744"/>
        <end position="808"/>
    </location>
</feature>
<dbReference type="SMART" id="SM00287">
    <property type="entry name" value="SH3b"/>
    <property type="match status" value="7"/>
</dbReference>
<dbReference type="PANTHER" id="PTHR34408">
    <property type="entry name" value="FAMILY PROTEIN, PUTATIVE-RELATED"/>
    <property type="match status" value="1"/>
</dbReference>
<evidence type="ECO:0000256" key="1">
    <source>
        <dbReference type="SAM" id="MobiDB-lite"/>
    </source>
</evidence>
<dbReference type="Proteomes" id="UP001597301">
    <property type="component" value="Unassembled WGS sequence"/>
</dbReference>
<feature type="domain" description="SH3b" evidence="3">
    <location>
        <begin position="263"/>
        <end position="325"/>
    </location>
</feature>
<keyword evidence="5" id="KW-1185">Reference proteome</keyword>
<dbReference type="InterPro" id="IPR003646">
    <property type="entry name" value="SH3-like_bac-type"/>
</dbReference>
<dbReference type="InterPro" id="IPR052354">
    <property type="entry name" value="Cell_Wall_Dynamics_Protein"/>
</dbReference>
<organism evidence="4 5">
    <name type="scientific">Siminovitchia sediminis</name>
    <dbReference type="NCBI Taxonomy" id="1274353"/>
    <lineage>
        <taxon>Bacteria</taxon>
        <taxon>Bacillati</taxon>
        <taxon>Bacillota</taxon>
        <taxon>Bacilli</taxon>
        <taxon>Bacillales</taxon>
        <taxon>Bacillaceae</taxon>
        <taxon>Siminovitchia</taxon>
    </lineage>
</organism>
<dbReference type="RefSeq" id="WP_380775518.1">
    <property type="nucleotide sequence ID" value="NZ_JBHUEO010000069.1"/>
</dbReference>
<dbReference type="PANTHER" id="PTHR34408:SF1">
    <property type="entry name" value="GLYCOSYL HYDROLASE FAMILY 19 DOMAIN-CONTAINING PROTEIN HI_1415"/>
    <property type="match status" value="1"/>
</dbReference>
<accession>A0ABW4KMA0</accession>
<evidence type="ECO:0000259" key="2">
    <source>
        <dbReference type="SMART" id="SM00047"/>
    </source>
</evidence>
<evidence type="ECO:0000259" key="3">
    <source>
        <dbReference type="SMART" id="SM00287"/>
    </source>
</evidence>
<dbReference type="Pfam" id="PF08239">
    <property type="entry name" value="SH3_3"/>
    <property type="match status" value="1"/>
</dbReference>
<dbReference type="EMBL" id="JBHUEO010000069">
    <property type="protein sequence ID" value="MFD1708338.1"/>
    <property type="molecule type" value="Genomic_DNA"/>
</dbReference>
<feature type="domain" description="SH3b" evidence="3">
    <location>
        <begin position="604"/>
        <end position="668"/>
    </location>
</feature>
<feature type="region of interest" description="Disordered" evidence="1">
    <location>
        <begin position="110"/>
        <end position="155"/>
    </location>
</feature>
<proteinExistence type="predicted"/>
<dbReference type="Pfam" id="PF01832">
    <property type="entry name" value="Glucosaminidase"/>
    <property type="match status" value="1"/>
</dbReference>
<name>A0ABW4KMA0_9BACI</name>
<evidence type="ECO:0000313" key="4">
    <source>
        <dbReference type="EMBL" id="MFD1708338.1"/>
    </source>
</evidence>
<feature type="domain" description="SH3b" evidence="3">
    <location>
        <begin position="464"/>
        <end position="528"/>
    </location>
</feature>
<reference evidence="5" key="1">
    <citation type="journal article" date="2019" name="Int. J. Syst. Evol. Microbiol.">
        <title>The Global Catalogue of Microorganisms (GCM) 10K type strain sequencing project: providing services to taxonomists for standard genome sequencing and annotation.</title>
        <authorList>
            <consortium name="The Broad Institute Genomics Platform"/>
            <consortium name="The Broad Institute Genome Sequencing Center for Infectious Disease"/>
            <person name="Wu L."/>
            <person name="Ma J."/>
        </authorList>
    </citation>
    <scope>NUCLEOTIDE SEQUENCE [LARGE SCALE GENOMIC DNA]</scope>
    <source>
        <strain evidence="5">CGMCC 1.12295</strain>
    </source>
</reference>
<feature type="compositionally biased region" description="Polar residues" evidence="1">
    <location>
        <begin position="133"/>
        <end position="145"/>
    </location>
</feature>
<dbReference type="InterPro" id="IPR002901">
    <property type="entry name" value="MGlyc_endo_b_GlcNAc-like_dom"/>
</dbReference>
<dbReference type="Gene3D" id="2.30.30.40">
    <property type="entry name" value="SH3 Domains"/>
    <property type="match status" value="1"/>
</dbReference>
<dbReference type="SMART" id="SM00047">
    <property type="entry name" value="LYZ2"/>
    <property type="match status" value="1"/>
</dbReference>
<feature type="domain" description="SH3b" evidence="3">
    <location>
        <begin position="822"/>
        <end position="884"/>
    </location>
</feature>
<feature type="domain" description="SH3b" evidence="3">
    <location>
        <begin position="934"/>
        <end position="993"/>
    </location>
</feature>
<gene>
    <name evidence="4" type="ORF">ACFSCZ_16610</name>
</gene>
<feature type="compositionally biased region" description="Basic and acidic residues" evidence="1">
    <location>
        <begin position="110"/>
        <end position="132"/>
    </location>
</feature>
<comment type="caution">
    <text evidence="4">The sequence shown here is derived from an EMBL/GenBank/DDBJ whole genome shotgun (WGS) entry which is preliminary data.</text>
</comment>
<feature type="domain" description="SH3b" evidence="3">
    <location>
        <begin position="187"/>
        <end position="247"/>
    </location>
</feature>
<sequence length="1222" mass="136202">MSNKKIIYALFPIAFCLLFFVNIPNGNAIEVREKYKDEERNLIISETIENNSVQSNEVQSNEVQSDELTYQNQEAIEESANNVNKEEAGEIDSLPIDGLIDNDVQEQDNHNIEKEKEDPKVLSLPDPKKESNQIESESSPILNTENQEEEPGSDIIKTTEQGNLTIKETLVQPNTISVQSTTTETKIQDYFVVSKEINVYGTKGGSQTVGKLFEGKYKILDHIDQHWISISYAGSTGYIRSADVQYSDSLNFQKPNPGLPVHKDSLSSSSSVTIYSGANEKESKLGILHAGQKFATFGTYGPEFIVIDIGGRMAYVKRKYFQSNDQYFSTERSETPVYADTTGKSSIGHLSGANEVYRLLKVVNDKWAQLHFAGASGYIRIQDVAPKKEGTLKNADPGLKVHKSQLTSTSPLTVYAQASEKGSTLGMISAGGSMSTFGTYGPEFMVLDIGGRMVYVKRKYFQSNDQYFSTERSETPVYADTTGKSSIGHLSDANEVYRLLKVVNDKWAQLHFAGTTGYIRIQDVAPKKEGTLKNADPGLKVHKSQLTSTSPLTVYAQASEKGSTLGMISAGGSMSTFGTYGPEFMVLDIGGRMVYVKRKYFQSNDQYFSTERSETPIYADTTGKSSIGHLSGANEVYRLLKVVNDKWAQLHFAGTTGYIRIQDVAPKKEGTLKNADPGLKVHKSQLTSTSPLTVYAQASEKGSTLGMISAGGSMSTFGTYGPEFMVLDIGGRMVYVKRKYFQSNDQYFSTERSETPIYADTTGKSSIGHLSGANEVYRLLKVVNDKWAQLHFAGTTGYIRIQDIVPKKEGVLENGNPGLTVHQKGLKGYKNLLVYHSADTSSSIIGTINYDIAFETLGTYNSDFIVVDLGGRLAYVETSSLNSSIITTTQYSYRLTDLLNKQMNIRGTPPQDWYTNYKAYISSQALQKVTTNGKTEWLVVGADVWNVRSGPGTSYHILGTFKKNDKVLEIFEIRSDGWIQINYYKTLEFTRDKNNNVVYREKYRPFVNASEKQTAYYLNPENFKDDPIKKYQFLDLSQTANINEDEVNQKFLSNAGTLTNKASIFVEAAKRYNISEIYLISHALLETGNGKSVLASGVPIKVTNNVVRIVDPNKEAPDHIVYNMYGIGAYDNCPNLCGAQRAFEQKWFSPDVAIIEGAKFVSENYVHAGQNTLYKMRWNPDNPGTHQYATDIAWATKQTTRIYDMYSKLSYKREVFDITIFL</sequence>